<evidence type="ECO:0000256" key="1">
    <source>
        <dbReference type="ARBA" id="ARBA00022723"/>
    </source>
</evidence>
<accession>C8W5H9</accession>
<dbReference type="Proteomes" id="UP000002217">
    <property type="component" value="Chromosome"/>
</dbReference>
<feature type="domain" description="4Fe-4S ferredoxin-type" evidence="4">
    <location>
        <begin position="196"/>
        <end position="216"/>
    </location>
</feature>
<dbReference type="GO" id="GO:0046872">
    <property type="term" value="F:metal ion binding"/>
    <property type="evidence" value="ECO:0007669"/>
    <property type="project" value="UniProtKB-KW"/>
</dbReference>
<dbReference type="GO" id="GO:0051536">
    <property type="term" value="F:iron-sulfur cluster binding"/>
    <property type="evidence" value="ECO:0007669"/>
    <property type="project" value="UniProtKB-KW"/>
</dbReference>
<dbReference type="eggNOG" id="COG1035">
    <property type="taxonomic scope" value="Bacteria"/>
</dbReference>
<keyword evidence="1" id="KW-0479">Metal-binding</keyword>
<dbReference type="PANTHER" id="PTHR31332:SF0">
    <property type="entry name" value="7-HYDROXYMETHYL CHLOROPHYLL A REDUCTASE, CHLOROPLASTIC"/>
    <property type="match status" value="1"/>
</dbReference>
<gene>
    <name evidence="5" type="ordered locus">Dtox_1279</name>
</gene>
<reference evidence="5 6" key="1">
    <citation type="journal article" date="2009" name="Stand. Genomic Sci.">
        <title>Complete genome sequence of Desulfotomaculum acetoxidans type strain (5575).</title>
        <authorList>
            <person name="Spring S."/>
            <person name="Lapidus A."/>
            <person name="Schroder M."/>
            <person name="Gleim D."/>
            <person name="Sims D."/>
            <person name="Meincke L."/>
            <person name="Glavina Del Rio T."/>
            <person name="Tice H."/>
            <person name="Copeland A."/>
            <person name="Cheng J.F."/>
            <person name="Lucas S."/>
            <person name="Chen F."/>
            <person name="Nolan M."/>
            <person name="Bruce D."/>
            <person name="Goodwin L."/>
            <person name="Pitluck S."/>
            <person name="Ivanova N."/>
            <person name="Mavromatis K."/>
            <person name="Mikhailova N."/>
            <person name="Pati A."/>
            <person name="Chen A."/>
            <person name="Palaniappan K."/>
            <person name="Land M."/>
            <person name="Hauser L."/>
            <person name="Chang Y.J."/>
            <person name="Jeffries C.D."/>
            <person name="Chain P."/>
            <person name="Saunders E."/>
            <person name="Brettin T."/>
            <person name="Detter J.C."/>
            <person name="Goker M."/>
            <person name="Bristow J."/>
            <person name="Eisen J.A."/>
            <person name="Markowitz V."/>
            <person name="Hugenholtz P."/>
            <person name="Kyrpides N.C."/>
            <person name="Klenk H.P."/>
            <person name="Han C."/>
        </authorList>
    </citation>
    <scope>NUCLEOTIDE SEQUENCE [LARGE SCALE GENOMIC DNA]</scope>
    <source>
        <strain evidence="6">ATCC 49208 / DSM 771 / VKM B-1644</strain>
    </source>
</reference>
<dbReference type="InterPro" id="IPR045220">
    <property type="entry name" value="FRHB/FDHB/HCAR-like"/>
</dbReference>
<dbReference type="KEGG" id="dae:Dtox_1279"/>
<evidence type="ECO:0000259" key="4">
    <source>
        <dbReference type="PROSITE" id="PS51379"/>
    </source>
</evidence>
<dbReference type="PROSITE" id="PS00198">
    <property type="entry name" value="4FE4S_FER_1"/>
    <property type="match status" value="2"/>
</dbReference>
<organism evidence="5 6">
    <name type="scientific">Desulfofarcimen acetoxidans (strain ATCC 49208 / DSM 771 / KCTC 5769 / VKM B-1644 / 5575)</name>
    <name type="common">Desulfotomaculum acetoxidans</name>
    <dbReference type="NCBI Taxonomy" id="485916"/>
    <lineage>
        <taxon>Bacteria</taxon>
        <taxon>Bacillati</taxon>
        <taxon>Bacillota</taxon>
        <taxon>Clostridia</taxon>
        <taxon>Eubacteriales</taxon>
        <taxon>Peptococcaceae</taxon>
        <taxon>Desulfofarcimen</taxon>
    </lineage>
</organism>
<dbReference type="PROSITE" id="PS51379">
    <property type="entry name" value="4FE4S_FER_2"/>
    <property type="match status" value="2"/>
</dbReference>
<dbReference type="AlphaFoldDB" id="C8W5H9"/>
<dbReference type="InterPro" id="IPR017900">
    <property type="entry name" value="4Fe4S_Fe_S_CS"/>
</dbReference>
<feature type="domain" description="4Fe-4S ferredoxin-type" evidence="4">
    <location>
        <begin position="248"/>
        <end position="271"/>
    </location>
</feature>
<keyword evidence="2" id="KW-0408">Iron</keyword>
<evidence type="ECO:0000256" key="3">
    <source>
        <dbReference type="ARBA" id="ARBA00023014"/>
    </source>
</evidence>
<protein>
    <submittedName>
        <fullName evidence="5">Coenzyme F420 hydrogenase/dehydrogenase beta subunit domain protein</fullName>
    </submittedName>
</protein>
<evidence type="ECO:0000313" key="6">
    <source>
        <dbReference type="Proteomes" id="UP000002217"/>
    </source>
</evidence>
<dbReference type="InterPro" id="IPR009051">
    <property type="entry name" value="Helical_ferredxn"/>
</dbReference>
<dbReference type="Gene3D" id="1.10.1060.10">
    <property type="entry name" value="Alpha-helical ferredoxin"/>
    <property type="match status" value="1"/>
</dbReference>
<dbReference type="eggNOG" id="COG1143">
    <property type="taxonomic scope" value="Bacteria"/>
</dbReference>
<keyword evidence="3" id="KW-0411">Iron-sulfur</keyword>
<dbReference type="STRING" id="485916.Dtox_1279"/>
<dbReference type="PANTHER" id="PTHR31332">
    <property type="entry name" value="7-HYDROXYMETHYL CHLOROPHYLL A REDUCTASE, CHLOROPLASTIC"/>
    <property type="match status" value="1"/>
</dbReference>
<dbReference type="OrthoDB" id="9773828at2"/>
<proteinExistence type="predicted"/>
<dbReference type="SUPFAM" id="SSF46548">
    <property type="entry name" value="alpha-helical ferredoxin"/>
    <property type="match status" value="1"/>
</dbReference>
<keyword evidence="6" id="KW-1185">Reference proteome</keyword>
<dbReference type="GO" id="GO:0052592">
    <property type="term" value="F:oxidoreductase activity, acting on CH or CH2 groups, with an iron-sulfur protein as acceptor"/>
    <property type="evidence" value="ECO:0007669"/>
    <property type="project" value="TreeGrafter"/>
</dbReference>
<dbReference type="HOGENOM" id="CLU_063409_0_0_9"/>
<sequence>MQNLSNKIQDAAKKLLEEKKVDVVIGFEQGSLPLRSTPYFARTPEETANLIWNSGCENNLANYLRKRSDKVAVVAKGCDVRSIVVLVKENQINRDNLYIIGIPCSGMIDQNKVNAAVNGKEISEAAVNGDQVVIKGEGFETTVALADMIHDFCNDCKYPTPVIFDELIGEKIVGKDNVSYAEIDEFEAKSPAERQAYLAAEMSKCIRCYACRNACPMCYCSECFVDCNTPEWISKSIDAGDNLIFHAVRALHLGGRCVDCGACTRACPMGVDIGKLTRKLAKDVKVLFDYEAGVSLEEKCALSTFTGDDSEEFLVKE</sequence>
<dbReference type="InterPro" id="IPR017896">
    <property type="entry name" value="4Fe4S_Fe-S-bd"/>
</dbReference>
<evidence type="ECO:0000256" key="2">
    <source>
        <dbReference type="ARBA" id="ARBA00023004"/>
    </source>
</evidence>
<evidence type="ECO:0000313" key="5">
    <source>
        <dbReference type="EMBL" id="ACV62161.1"/>
    </source>
</evidence>
<dbReference type="RefSeq" id="WP_015756876.1">
    <property type="nucleotide sequence ID" value="NC_013216.1"/>
</dbReference>
<dbReference type="EMBL" id="CP001720">
    <property type="protein sequence ID" value="ACV62161.1"/>
    <property type="molecule type" value="Genomic_DNA"/>
</dbReference>
<name>C8W5H9_DESAS</name>